<dbReference type="InterPro" id="IPR003593">
    <property type="entry name" value="AAA+_ATPase"/>
</dbReference>
<dbReference type="Pfam" id="PF00005">
    <property type="entry name" value="ABC_tran"/>
    <property type="match status" value="1"/>
</dbReference>
<proteinExistence type="predicted"/>
<evidence type="ECO:0000259" key="7">
    <source>
        <dbReference type="PROSITE" id="PS50893"/>
    </source>
</evidence>
<evidence type="ECO:0000313" key="9">
    <source>
        <dbReference type="Proteomes" id="UP001500767"/>
    </source>
</evidence>
<keyword evidence="3" id="KW-1003">Cell membrane</keyword>
<sequence>MSEHRDEARAAETAEAEQPLVEVTNLAKAFSGVEVLRDIGFAVPSGSVTVLIGPSGSGKTTVLRCLNALETGDAGTVRIGDVGVDYSAKPAKRSLARLRSQSAMVFQAHNLFPHLTVLRNITEGPIVVQGRPAEEVEAEAHRLLESVGLAGKADQHPYQLSGGQQQRVGIARALALDPQLLLFDEPTSALDPELVGEVLGVMKDLAVQGRTMVVVTHEMRFAQSVSDQVLFMDGGVIVERGEPAAVLTDPREARTRTFLQRVLNPI</sequence>
<dbReference type="PROSITE" id="PS50893">
    <property type="entry name" value="ABC_TRANSPORTER_2"/>
    <property type="match status" value="1"/>
</dbReference>
<dbReference type="PROSITE" id="PS00211">
    <property type="entry name" value="ABC_TRANSPORTER_1"/>
    <property type="match status" value="1"/>
</dbReference>
<dbReference type="InterPro" id="IPR027417">
    <property type="entry name" value="P-loop_NTPase"/>
</dbReference>
<evidence type="ECO:0000256" key="1">
    <source>
        <dbReference type="ARBA" id="ARBA00004202"/>
    </source>
</evidence>
<dbReference type="RefSeq" id="WP_344742650.1">
    <property type="nucleotide sequence ID" value="NZ_BAAAYR010000005.1"/>
</dbReference>
<keyword evidence="2" id="KW-0813">Transport</keyword>
<dbReference type="CDD" id="cd03262">
    <property type="entry name" value="ABC_HisP_GlnQ"/>
    <property type="match status" value="1"/>
</dbReference>
<organism evidence="8 9">
    <name type="scientific">Microlunatus spumicola</name>
    <dbReference type="NCBI Taxonomy" id="81499"/>
    <lineage>
        <taxon>Bacteria</taxon>
        <taxon>Bacillati</taxon>
        <taxon>Actinomycetota</taxon>
        <taxon>Actinomycetes</taxon>
        <taxon>Propionibacteriales</taxon>
        <taxon>Propionibacteriaceae</taxon>
        <taxon>Microlunatus</taxon>
    </lineage>
</organism>
<name>A0ABP6Y2Z5_9ACTN</name>
<dbReference type="InterPro" id="IPR017871">
    <property type="entry name" value="ABC_transporter-like_CS"/>
</dbReference>
<protein>
    <submittedName>
        <fullName evidence="8">Amino acid ABC transporter ATP-binding protein</fullName>
    </submittedName>
</protein>
<dbReference type="EMBL" id="BAAAYR010000005">
    <property type="protein sequence ID" value="GAA3575950.1"/>
    <property type="molecule type" value="Genomic_DNA"/>
</dbReference>
<dbReference type="SUPFAM" id="SSF52540">
    <property type="entry name" value="P-loop containing nucleoside triphosphate hydrolases"/>
    <property type="match status" value="1"/>
</dbReference>
<keyword evidence="4" id="KW-0547">Nucleotide-binding</keyword>
<dbReference type="PANTHER" id="PTHR43166:SF35">
    <property type="entry name" value="L-CYSTINE IMPORT ATP-BINDING PROTEIN TCYN"/>
    <property type="match status" value="1"/>
</dbReference>
<gene>
    <name evidence="8" type="ORF">GCM10022197_36350</name>
</gene>
<keyword evidence="6" id="KW-0472">Membrane</keyword>
<dbReference type="GO" id="GO:0005524">
    <property type="term" value="F:ATP binding"/>
    <property type="evidence" value="ECO:0007669"/>
    <property type="project" value="UniProtKB-KW"/>
</dbReference>
<comment type="caution">
    <text evidence="8">The sequence shown here is derived from an EMBL/GenBank/DDBJ whole genome shotgun (WGS) entry which is preliminary data.</text>
</comment>
<evidence type="ECO:0000313" key="8">
    <source>
        <dbReference type="EMBL" id="GAA3575950.1"/>
    </source>
</evidence>
<feature type="domain" description="ABC transporter" evidence="7">
    <location>
        <begin position="21"/>
        <end position="259"/>
    </location>
</feature>
<reference evidence="9" key="1">
    <citation type="journal article" date="2019" name="Int. J. Syst. Evol. Microbiol.">
        <title>The Global Catalogue of Microorganisms (GCM) 10K type strain sequencing project: providing services to taxonomists for standard genome sequencing and annotation.</title>
        <authorList>
            <consortium name="The Broad Institute Genomics Platform"/>
            <consortium name="The Broad Institute Genome Sequencing Center for Infectious Disease"/>
            <person name="Wu L."/>
            <person name="Ma J."/>
        </authorList>
    </citation>
    <scope>NUCLEOTIDE SEQUENCE [LARGE SCALE GENOMIC DNA]</scope>
    <source>
        <strain evidence="9">JCM 16540</strain>
    </source>
</reference>
<dbReference type="SMART" id="SM00382">
    <property type="entry name" value="AAA"/>
    <property type="match status" value="1"/>
</dbReference>
<evidence type="ECO:0000256" key="4">
    <source>
        <dbReference type="ARBA" id="ARBA00022741"/>
    </source>
</evidence>
<evidence type="ECO:0000256" key="3">
    <source>
        <dbReference type="ARBA" id="ARBA00022475"/>
    </source>
</evidence>
<dbReference type="Gene3D" id="3.40.50.300">
    <property type="entry name" value="P-loop containing nucleotide triphosphate hydrolases"/>
    <property type="match status" value="1"/>
</dbReference>
<dbReference type="PANTHER" id="PTHR43166">
    <property type="entry name" value="AMINO ACID IMPORT ATP-BINDING PROTEIN"/>
    <property type="match status" value="1"/>
</dbReference>
<accession>A0ABP6Y2Z5</accession>
<keyword evidence="5 8" id="KW-0067">ATP-binding</keyword>
<dbReference type="InterPro" id="IPR050086">
    <property type="entry name" value="MetN_ABC_transporter-like"/>
</dbReference>
<dbReference type="InterPro" id="IPR030679">
    <property type="entry name" value="ABC_ATPase_HisP-typ"/>
</dbReference>
<evidence type="ECO:0000256" key="6">
    <source>
        <dbReference type="ARBA" id="ARBA00023136"/>
    </source>
</evidence>
<comment type="subcellular location">
    <subcellularLocation>
        <location evidence="1">Cell membrane</location>
        <topology evidence="1">Peripheral membrane protein</topology>
    </subcellularLocation>
</comment>
<dbReference type="InterPro" id="IPR003439">
    <property type="entry name" value="ABC_transporter-like_ATP-bd"/>
</dbReference>
<dbReference type="Proteomes" id="UP001500767">
    <property type="component" value="Unassembled WGS sequence"/>
</dbReference>
<evidence type="ECO:0000256" key="5">
    <source>
        <dbReference type="ARBA" id="ARBA00022840"/>
    </source>
</evidence>
<evidence type="ECO:0000256" key="2">
    <source>
        <dbReference type="ARBA" id="ARBA00022448"/>
    </source>
</evidence>
<dbReference type="PIRSF" id="PIRSF039085">
    <property type="entry name" value="ABC_ATPase_HisP"/>
    <property type="match status" value="1"/>
</dbReference>
<keyword evidence="9" id="KW-1185">Reference proteome</keyword>